<keyword evidence="4" id="KW-0597">Phosphoprotein</keyword>
<dbReference type="PROSITE" id="PS50011">
    <property type="entry name" value="PROTEIN_KINASE_DOM"/>
    <property type="match status" value="1"/>
</dbReference>
<dbReference type="SMART" id="SM00179">
    <property type="entry name" value="EGF_CA"/>
    <property type="match status" value="2"/>
</dbReference>
<evidence type="ECO:0000256" key="18">
    <source>
        <dbReference type="ARBA" id="ARBA00058961"/>
    </source>
</evidence>
<comment type="caution">
    <text evidence="19">Lacks conserved residue(s) required for the propagation of feature annotation.</text>
</comment>
<dbReference type="GO" id="GO:0030247">
    <property type="term" value="F:polysaccharide binding"/>
    <property type="evidence" value="ECO:0007669"/>
    <property type="project" value="InterPro"/>
</dbReference>
<evidence type="ECO:0000256" key="22">
    <source>
        <dbReference type="SAM" id="SignalP"/>
    </source>
</evidence>
<evidence type="ECO:0000256" key="8">
    <source>
        <dbReference type="ARBA" id="ARBA00022737"/>
    </source>
</evidence>
<keyword evidence="2" id="KW-0723">Serine/threonine-protein kinase</keyword>
<feature type="signal peptide" evidence="22">
    <location>
        <begin position="1"/>
        <end position="22"/>
    </location>
</feature>
<evidence type="ECO:0000256" key="15">
    <source>
        <dbReference type="ARBA" id="ARBA00023180"/>
    </source>
</evidence>
<keyword evidence="14" id="KW-1015">Disulfide bond</keyword>
<dbReference type="GO" id="GO:0007166">
    <property type="term" value="P:cell surface receptor signaling pathway"/>
    <property type="evidence" value="ECO:0007669"/>
    <property type="project" value="InterPro"/>
</dbReference>
<keyword evidence="5" id="KW-0808">Transferase</keyword>
<dbReference type="InterPro" id="IPR017441">
    <property type="entry name" value="Protein_kinase_ATP_BS"/>
</dbReference>
<dbReference type="EMBL" id="JARYMX010000006">
    <property type="protein sequence ID" value="KAJ9544776.1"/>
    <property type="molecule type" value="Genomic_DNA"/>
</dbReference>
<dbReference type="Gene3D" id="3.30.200.20">
    <property type="entry name" value="Phosphorylase Kinase, domain 1"/>
    <property type="match status" value="1"/>
</dbReference>
<evidence type="ECO:0000256" key="16">
    <source>
        <dbReference type="ARBA" id="ARBA00047558"/>
    </source>
</evidence>
<evidence type="ECO:0000256" key="12">
    <source>
        <dbReference type="ARBA" id="ARBA00022989"/>
    </source>
</evidence>
<feature type="domain" description="EGF-like" evidence="24">
    <location>
        <begin position="265"/>
        <end position="309"/>
    </location>
</feature>
<comment type="function">
    <text evidence="18">Serine/threonine-protein kinase that may function as a signaling receptor of extracellular matrix component. Binding to pectin may have significance in the control of cell expansion, morphogenesis and development.</text>
</comment>
<dbReference type="PROSITE" id="PS00107">
    <property type="entry name" value="PROTEIN_KINASE_ATP"/>
    <property type="match status" value="1"/>
</dbReference>
<dbReference type="PROSITE" id="PS50026">
    <property type="entry name" value="EGF_3"/>
    <property type="match status" value="2"/>
</dbReference>
<dbReference type="InterPro" id="IPR008271">
    <property type="entry name" value="Ser/Thr_kinase_AS"/>
</dbReference>
<comment type="catalytic activity">
    <reaction evidence="16">
        <text>L-seryl-[protein] + ATP = O-phospho-L-seryl-[protein] + ADP + H(+)</text>
        <dbReference type="Rhea" id="RHEA:17989"/>
        <dbReference type="Rhea" id="RHEA-COMP:9863"/>
        <dbReference type="Rhea" id="RHEA-COMP:11604"/>
        <dbReference type="ChEBI" id="CHEBI:15378"/>
        <dbReference type="ChEBI" id="CHEBI:29999"/>
        <dbReference type="ChEBI" id="CHEBI:30616"/>
        <dbReference type="ChEBI" id="CHEBI:83421"/>
        <dbReference type="ChEBI" id="CHEBI:456216"/>
    </reaction>
</comment>
<dbReference type="InterPro" id="IPR011009">
    <property type="entry name" value="Kinase-like_dom_sf"/>
</dbReference>
<dbReference type="FunFam" id="1.10.510.10:FF:000084">
    <property type="entry name" value="Wall-associated receptor kinase 2"/>
    <property type="match status" value="1"/>
</dbReference>
<feature type="chain" id="PRO_5041282511" evidence="22">
    <location>
        <begin position="23"/>
        <end position="771"/>
    </location>
</feature>
<comment type="caution">
    <text evidence="25">The sequence shown here is derived from an EMBL/GenBank/DDBJ whole genome shotgun (WGS) entry which is preliminary data.</text>
</comment>
<accession>A0AA38WDW5</accession>
<evidence type="ECO:0000256" key="19">
    <source>
        <dbReference type="PROSITE-ProRule" id="PRU00076"/>
    </source>
</evidence>
<dbReference type="Proteomes" id="UP001172457">
    <property type="component" value="Chromosome 6"/>
</dbReference>
<evidence type="ECO:0000256" key="9">
    <source>
        <dbReference type="ARBA" id="ARBA00022741"/>
    </source>
</evidence>
<dbReference type="Gene3D" id="1.10.510.10">
    <property type="entry name" value="Transferase(Phosphotransferase) domain 1"/>
    <property type="match status" value="1"/>
</dbReference>
<comment type="subcellular location">
    <subcellularLocation>
        <location evidence="1">Membrane</location>
        <topology evidence="1">Single-pass type I membrane protein</topology>
    </subcellularLocation>
</comment>
<evidence type="ECO:0000259" key="23">
    <source>
        <dbReference type="PROSITE" id="PS50011"/>
    </source>
</evidence>
<keyword evidence="10" id="KW-0418">Kinase</keyword>
<keyword evidence="3 19" id="KW-0245">EGF-like domain</keyword>
<keyword evidence="13 21" id="KW-0472">Membrane</keyword>
<dbReference type="SUPFAM" id="SSF56112">
    <property type="entry name" value="Protein kinase-like (PK-like)"/>
    <property type="match status" value="1"/>
</dbReference>
<dbReference type="GO" id="GO:0004674">
    <property type="term" value="F:protein serine/threonine kinase activity"/>
    <property type="evidence" value="ECO:0007669"/>
    <property type="project" value="UniProtKB-KW"/>
</dbReference>
<evidence type="ECO:0000256" key="17">
    <source>
        <dbReference type="ARBA" id="ARBA00047951"/>
    </source>
</evidence>
<evidence type="ECO:0000256" key="2">
    <source>
        <dbReference type="ARBA" id="ARBA00022527"/>
    </source>
</evidence>
<keyword evidence="9 20" id="KW-0547">Nucleotide-binding</keyword>
<evidence type="ECO:0000256" key="5">
    <source>
        <dbReference type="ARBA" id="ARBA00022679"/>
    </source>
</evidence>
<evidence type="ECO:0000256" key="14">
    <source>
        <dbReference type="ARBA" id="ARBA00023157"/>
    </source>
</evidence>
<organism evidence="25 26">
    <name type="scientific">Centaurea solstitialis</name>
    <name type="common">yellow star-thistle</name>
    <dbReference type="NCBI Taxonomy" id="347529"/>
    <lineage>
        <taxon>Eukaryota</taxon>
        <taxon>Viridiplantae</taxon>
        <taxon>Streptophyta</taxon>
        <taxon>Embryophyta</taxon>
        <taxon>Tracheophyta</taxon>
        <taxon>Spermatophyta</taxon>
        <taxon>Magnoliopsida</taxon>
        <taxon>eudicotyledons</taxon>
        <taxon>Gunneridae</taxon>
        <taxon>Pentapetalae</taxon>
        <taxon>asterids</taxon>
        <taxon>campanulids</taxon>
        <taxon>Asterales</taxon>
        <taxon>Asteraceae</taxon>
        <taxon>Carduoideae</taxon>
        <taxon>Cardueae</taxon>
        <taxon>Centaureinae</taxon>
        <taxon>Centaurea</taxon>
    </lineage>
</organism>
<keyword evidence="26" id="KW-1185">Reference proteome</keyword>
<evidence type="ECO:0000256" key="10">
    <source>
        <dbReference type="ARBA" id="ARBA00022777"/>
    </source>
</evidence>
<dbReference type="SUPFAM" id="SSF57196">
    <property type="entry name" value="EGF/Laminin"/>
    <property type="match status" value="1"/>
</dbReference>
<dbReference type="InterPro" id="IPR018097">
    <property type="entry name" value="EGF_Ca-bd_CS"/>
</dbReference>
<evidence type="ECO:0000256" key="3">
    <source>
        <dbReference type="ARBA" id="ARBA00022536"/>
    </source>
</evidence>
<evidence type="ECO:0000313" key="26">
    <source>
        <dbReference type="Proteomes" id="UP001172457"/>
    </source>
</evidence>
<evidence type="ECO:0000256" key="11">
    <source>
        <dbReference type="ARBA" id="ARBA00022840"/>
    </source>
</evidence>
<dbReference type="InterPro" id="IPR000742">
    <property type="entry name" value="EGF"/>
</dbReference>
<keyword evidence="7 22" id="KW-0732">Signal</keyword>
<sequence length="771" mass="86627">MKILILLWVLLVTFSFFTPSDSNPTSETYTFINSTNLAKPGCPSRCGDLIVPYPFGIIGNNDTNCSLSHEFNVYCNNSIHPPRATLREVAYTSIKLISDSTLETTNKVSTRCYLPNGTFSYGFPISLSYEDLPYTFSQVNKFIVIGCDDYAWLTSETESRYVSTGCATHCPTPKDVDDDQCSGNGCCQSSLPMNINYYRTRVYNDSESTSYTRSFNPCTYAFVGEESAFKFNGTTDLKDTRLDEKIEAKVPIVLEWAIGNMRCLEAKATDGFACQSNSRCVDSTRDTGGYRCMCNEGYQGNPYLPPGCQDIDECRYPEKIPCYGICVNIVGNYTCKCKQGYSGDAKTPHGCGRKPIRPLVLYIGVGSGLLAIVIVLLVSYFMAKKKKLLIQREKFFEQNGGVLLEEKLKTKSGVGVDSMKIFRSQDLEEATNKYAEDKILGRGGNGIVYRGNLPDNRVVAIKKSQRLDQGQREQFINEMVILTQINHQNVVQLLGCCLETDVPLLVYEFVSNGTLHHHIHNRKSGIGRLSWESRLRIAHESAGALAYLHSDARMSIIHRDVKSSNILLDDNYTAKIADFGASRLIPLGDHNQVSTLVQGTLGYLDPEYLRTGQLTDKSDVYSFGVVLAELLTGKKPIAGERCLPEQSLATYFEKAMKENRLLDILEFEVVKEATDEQLKEACDLTCRCLDQLRENRPSMKSVTIELETLRKFHKHPWDNRENYSEMSSLMIENKPNDLYEVPLITNSDAFGEHTSSTARMREMISEVQSRR</sequence>
<comment type="catalytic activity">
    <reaction evidence="17">
        <text>L-threonyl-[protein] + ATP = O-phospho-L-threonyl-[protein] + ADP + H(+)</text>
        <dbReference type="Rhea" id="RHEA:46608"/>
        <dbReference type="Rhea" id="RHEA-COMP:11060"/>
        <dbReference type="Rhea" id="RHEA-COMP:11605"/>
        <dbReference type="ChEBI" id="CHEBI:15378"/>
        <dbReference type="ChEBI" id="CHEBI:30013"/>
        <dbReference type="ChEBI" id="CHEBI:30616"/>
        <dbReference type="ChEBI" id="CHEBI:61977"/>
        <dbReference type="ChEBI" id="CHEBI:456216"/>
    </reaction>
</comment>
<dbReference type="GO" id="GO:0005524">
    <property type="term" value="F:ATP binding"/>
    <property type="evidence" value="ECO:0007669"/>
    <property type="project" value="UniProtKB-UniRule"/>
</dbReference>
<feature type="transmembrane region" description="Helical" evidence="21">
    <location>
        <begin position="359"/>
        <end position="383"/>
    </location>
</feature>
<protein>
    <submittedName>
        <fullName evidence="25">Uncharacterized protein</fullName>
    </submittedName>
</protein>
<dbReference type="Gene3D" id="2.90.20.10">
    <property type="entry name" value="Plasmodium vivax P25 domain"/>
    <property type="match status" value="1"/>
</dbReference>
<dbReference type="Pfam" id="PF13947">
    <property type="entry name" value="GUB_WAK_bind"/>
    <property type="match status" value="1"/>
</dbReference>
<evidence type="ECO:0000256" key="21">
    <source>
        <dbReference type="SAM" id="Phobius"/>
    </source>
</evidence>
<dbReference type="InterPro" id="IPR000719">
    <property type="entry name" value="Prot_kinase_dom"/>
</dbReference>
<keyword evidence="8" id="KW-0677">Repeat</keyword>
<dbReference type="FunFam" id="2.10.25.10:FF:000038">
    <property type="entry name" value="Fibrillin 2"/>
    <property type="match status" value="1"/>
</dbReference>
<dbReference type="Pfam" id="PF07714">
    <property type="entry name" value="PK_Tyr_Ser-Thr"/>
    <property type="match status" value="1"/>
</dbReference>
<dbReference type="InterPro" id="IPR000152">
    <property type="entry name" value="EGF-type_Asp/Asn_hydroxyl_site"/>
</dbReference>
<dbReference type="CDD" id="cd00054">
    <property type="entry name" value="EGF_CA"/>
    <property type="match status" value="2"/>
</dbReference>
<keyword evidence="11 20" id="KW-0067">ATP-binding</keyword>
<dbReference type="GO" id="GO:0005509">
    <property type="term" value="F:calcium ion binding"/>
    <property type="evidence" value="ECO:0007669"/>
    <property type="project" value="InterPro"/>
</dbReference>
<dbReference type="PANTHER" id="PTHR27005">
    <property type="entry name" value="WALL-ASSOCIATED RECEPTOR KINASE-LIKE 21"/>
    <property type="match status" value="1"/>
</dbReference>
<evidence type="ECO:0000256" key="13">
    <source>
        <dbReference type="ARBA" id="ARBA00023136"/>
    </source>
</evidence>
<evidence type="ECO:0000256" key="7">
    <source>
        <dbReference type="ARBA" id="ARBA00022729"/>
    </source>
</evidence>
<dbReference type="SMART" id="SM00181">
    <property type="entry name" value="EGF"/>
    <property type="match status" value="2"/>
</dbReference>
<dbReference type="InterPro" id="IPR001245">
    <property type="entry name" value="Ser-Thr/Tyr_kinase_cat_dom"/>
</dbReference>
<keyword evidence="6 21" id="KW-0812">Transmembrane</keyword>
<evidence type="ECO:0000256" key="20">
    <source>
        <dbReference type="PROSITE-ProRule" id="PRU10141"/>
    </source>
</evidence>
<dbReference type="Pfam" id="PF07645">
    <property type="entry name" value="EGF_CA"/>
    <property type="match status" value="1"/>
</dbReference>
<evidence type="ECO:0000256" key="4">
    <source>
        <dbReference type="ARBA" id="ARBA00022553"/>
    </source>
</evidence>
<dbReference type="AlphaFoldDB" id="A0AA38WDW5"/>
<reference evidence="25" key="1">
    <citation type="submission" date="2023-03" db="EMBL/GenBank/DDBJ databases">
        <title>Chromosome-scale reference genome and RAD-based genetic map of yellow starthistle (Centaurea solstitialis) reveal putative structural variation and QTLs associated with invader traits.</title>
        <authorList>
            <person name="Reatini B."/>
            <person name="Cang F.A."/>
            <person name="Jiang Q."/>
            <person name="Mckibben M.T.W."/>
            <person name="Barker M.S."/>
            <person name="Rieseberg L.H."/>
            <person name="Dlugosch K.M."/>
        </authorList>
    </citation>
    <scope>NUCLEOTIDE SEQUENCE</scope>
    <source>
        <strain evidence="25">CAN-66</strain>
        <tissue evidence="25">Leaf</tissue>
    </source>
</reference>
<name>A0AA38WDW5_9ASTR</name>
<evidence type="ECO:0000259" key="24">
    <source>
        <dbReference type="PROSITE" id="PS50026"/>
    </source>
</evidence>
<proteinExistence type="predicted"/>
<dbReference type="InterPro" id="IPR025287">
    <property type="entry name" value="WAK_GUB"/>
</dbReference>
<evidence type="ECO:0000313" key="25">
    <source>
        <dbReference type="EMBL" id="KAJ9544776.1"/>
    </source>
</evidence>
<feature type="binding site" evidence="20">
    <location>
        <position position="463"/>
    </location>
    <ligand>
        <name>ATP</name>
        <dbReference type="ChEBI" id="CHEBI:30616"/>
    </ligand>
</feature>
<feature type="domain" description="Protein kinase" evidence="23">
    <location>
        <begin position="434"/>
        <end position="718"/>
    </location>
</feature>
<dbReference type="GO" id="GO:0005886">
    <property type="term" value="C:plasma membrane"/>
    <property type="evidence" value="ECO:0007669"/>
    <property type="project" value="TreeGrafter"/>
</dbReference>
<keyword evidence="15" id="KW-0325">Glycoprotein</keyword>
<evidence type="ECO:0000256" key="1">
    <source>
        <dbReference type="ARBA" id="ARBA00004479"/>
    </source>
</evidence>
<dbReference type="PANTHER" id="PTHR27005:SF492">
    <property type="entry name" value="LOW QUALITY PROTEIN: WALL-ASSOCIATED RECEPTOR KINASE-LIKE 1"/>
    <property type="match status" value="1"/>
</dbReference>
<dbReference type="PROSITE" id="PS01187">
    <property type="entry name" value="EGF_CA"/>
    <property type="match status" value="1"/>
</dbReference>
<dbReference type="PROSITE" id="PS00108">
    <property type="entry name" value="PROTEIN_KINASE_ST"/>
    <property type="match status" value="1"/>
</dbReference>
<dbReference type="InterPro" id="IPR001881">
    <property type="entry name" value="EGF-like_Ca-bd_dom"/>
</dbReference>
<dbReference type="PROSITE" id="PS00010">
    <property type="entry name" value="ASX_HYDROXYL"/>
    <property type="match status" value="1"/>
</dbReference>
<evidence type="ECO:0000256" key="6">
    <source>
        <dbReference type="ARBA" id="ARBA00022692"/>
    </source>
</evidence>
<feature type="domain" description="EGF-like" evidence="24">
    <location>
        <begin position="310"/>
        <end position="349"/>
    </location>
</feature>
<keyword evidence="12 21" id="KW-1133">Transmembrane helix</keyword>
<dbReference type="InterPro" id="IPR045274">
    <property type="entry name" value="WAK-like"/>
</dbReference>
<dbReference type="SMART" id="SM00220">
    <property type="entry name" value="S_TKc"/>
    <property type="match status" value="1"/>
</dbReference>
<gene>
    <name evidence="25" type="ORF">OSB04_024483</name>
</gene>
<dbReference type="CDD" id="cd14066">
    <property type="entry name" value="STKc_IRAK"/>
    <property type="match status" value="1"/>
</dbReference>
<dbReference type="InterPro" id="IPR049883">
    <property type="entry name" value="NOTCH1_EGF-like"/>
</dbReference>
<dbReference type="FunFam" id="3.30.200.20:FF:000043">
    <property type="entry name" value="Wall-associated receptor kinase 2"/>
    <property type="match status" value="1"/>
</dbReference>